<protein>
    <recommendedName>
        <fullName evidence="6">Heat shock 70 kDa protein</fullName>
    </recommendedName>
</protein>
<comment type="caution">
    <text evidence="4">The sequence shown here is derived from an EMBL/GenBank/DDBJ whole genome shotgun (WGS) entry which is preliminary data.</text>
</comment>
<sequence>MDKMIHEIEKLKPNSVEKLETPSKVSAPTRHGKQYVVAIDFGTTYSGYAYQHMSDHVRYPAGGYTQMWQGSNGLSEKTSTSLLLTKDGTFEAFGYEAETRYSELLENNEEEGWKFFKHFKMKIFQEKDLNRDFKIEDDHGTPMPAGIVFGLSIEFLKQRAFKHIKESDPNMMEENIFYVITIPAIWCENSRQFMRDAIRIAGIDDDQAILAKEPEVAAVYCKEIQLDVQQANKRIGRQNHVFNFEQGSKFVVLDLGGGTTDIAVQEVIDDGRMKILRSASGGPWGGMTPDKEFEHIIREVIGMGNNTKFLERNMGGFYELLQTWEFKKRVSSDEITSSINISVPPEIMENISIPKEEEIVTSKGNVRVLRGKIKIYFETLKSLFNETVQNIVDHLKRMAEEGTFEDANVMFMVGGFSSSRFIQEAVRDAFPDMTIIVPKNPVLAVLLGAVAHGFQPNTIDARVSSSHYGIEENGRFVQLINKGQEIPIGVIVSTYKTRLVSGKDGFHLKIFASENNIPPRRIGQCRSIGEIFIRMYRAHGKIEKEIEIAIYFDLTEMKVQATDVQTQRNFITSCNFLN</sequence>
<dbReference type="Gene3D" id="3.90.640.10">
    <property type="entry name" value="Actin, Chain A, domain 4"/>
    <property type="match status" value="1"/>
</dbReference>
<keyword evidence="3" id="KW-0067">ATP-binding</keyword>
<proteinExistence type="inferred from homology"/>
<dbReference type="InterPro" id="IPR013126">
    <property type="entry name" value="Hsp_70_fam"/>
</dbReference>
<dbReference type="Gene3D" id="3.30.420.40">
    <property type="match status" value="2"/>
</dbReference>
<evidence type="ECO:0000256" key="1">
    <source>
        <dbReference type="ARBA" id="ARBA00007381"/>
    </source>
</evidence>
<accession>A0AA88YCR6</accession>
<keyword evidence="2" id="KW-0547">Nucleotide-binding</keyword>
<dbReference type="Pfam" id="PF00012">
    <property type="entry name" value="HSP70"/>
    <property type="match status" value="1"/>
</dbReference>
<organism evidence="4 5">
    <name type="scientific">Pinctada imbricata</name>
    <name type="common">Atlantic pearl-oyster</name>
    <name type="synonym">Pinctada martensii</name>
    <dbReference type="NCBI Taxonomy" id="66713"/>
    <lineage>
        <taxon>Eukaryota</taxon>
        <taxon>Metazoa</taxon>
        <taxon>Spiralia</taxon>
        <taxon>Lophotrochozoa</taxon>
        <taxon>Mollusca</taxon>
        <taxon>Bivalvia</taxon>
        <taxon>Autobranchia</taxon>
        <taxon>Pteriomorphia</taxon>
        <taxon>Pterioida</taxon>
        <taxon>Pterioidea</taxon>
        <taxon>Pteriidae</taxon>
        <taxon>Pinctada</taxon>
    </lineage>
</organism>
<evidence type="ECO:0008006" key="6">
    <source>
        <dbReference type="Google" id="ProtNLM"/>
    </source>
</evidence>
<dbReference type="GO" id="GO:0140662">
    <property type="term" value="F:ATP-dependent protein folding chaperone"/>
    <property type="evidence" value="ECO:0007669"/>
    <property type="project" value="InterPro"/>
</dbReference>
<dbReference type="SUPFAM" id="SSF53067">
    <property type="entry name" value="Actin-like ATPase domain"/>
    <property type="match status" value="2"/>
</dbReference>
<dbReference type="Proteomes" id="UP001186944">
    <property type="component" value="Unassembled WGS sequence"/>
</dbReference>
<reference evidence="4" key="1">
    <citation type="submission" date="2019-08" db="EMBL/GenBank/DDBJ databases">
        <title>The improved chromosome-level genome for the pearl oyster Pinctada fucata martensii using PacBio sequencing and Hi-C.</title>
        <authorList>
            <person name="Zheng Z."/>
        </authorList>
    </citation>
    <scope>NUCLEOTIDE SEQUENCE</scope>
    <source>
        <strain evidence="4">ZZ-2019</strain>
        <tissue evidence="4">Adductor muscle</tissue>
    </source>
</reference>
<dbReference type="InterPro" id="IPR043129">
    <property type="entry name" value="ATPase_NBD"/>
</dbReference>
<dbReference type="CDD" id="cd10229">
    <property type="entry name" value="ASKHA_NBD_HSP70_HSPA12"/>
    <property type="match status" value="1"/>
</dbReference>
<evidence type="ECO:0000256" key="2">
    <source>
        <dbReference type="ARBA" id="ARBA00022741"/>
    </source>
</evidence>
<dbReference type="PANTHER" id="PTHR14187">
    <property type="entry name" value="ALPHA KINASE/ELONGATION FACTOR 2 KINASE"/>
    <property type="match status" value="1"/>
</dbReference>
<comment type="similarity">
    <text evidence="1">Belongs to the heat shock protein 70 family.</text>
</comment>
<dbReference type="PANTHER" id="PTHR14187:SF5">
    <property type="entry name" value="HEAT SHOCK 70 KDA PROTEIN 12A"/>
    <property type="match status" value="1"/>
</dbReference>
<name>A0AA88YCR6_PINIB</name>
<evidence type="ECO:0000313" key="5">
    <source>
        <dbReference type="Proteomes" id="UP001186944"/>
    </source>
</evidence>
<evidence type="ECO:0000256" key="3">
    <source>
        <dbReference type="ARBA" id="ARBA00022840"/>
    </source>
</evidence>
<dbReference type="EMBL" id="VSWD01000007">
    <property type="protein sequence ID" value="KAK3096817.1"/>
    <property type="molecule type" value="Genomic_DNA"/>
</dbReference>
<dbReference type="GO" id="GO:0005524">
    <property type="term" value="F:ATP binding"/>
    <property type="evidence" value="ECO:0007669"/>
    <property type="project" value="UniProtKB-KW"/>
</dbReference>
<gene>
    <name evidence="4" type="ORF">FSP39_003589</name>
</gene>
<evidence type="ECO:0000313" key="4">
    <source>
        <dbReference type="EMBL" id="KAK3096817.1"/>
    </source>
</evidence>
<dbReference type="AlphaFoldDB" id="A0AA88YCR6"/>
<keyword evidence="5" id="KW-1185">Reference proteome</keyword>